<feature type="non-terminal residue" evidence="9">
    <location>
        <position position="1"/>
    </location>
</feature>
<dbReference type="Pfam" id="PF14678">
    <property type="entry name" value="FANCI_S4"/>
    <property type="match status" value="1"/>
</dbReference>
<keyword evidence="10" id="KW-1185">Reference proteome</keyword>
<sequence>MAHRILSLAAEPGPERLQEALQGLGEAELGEMVTSQALKGRETAALLRGIFKGSPCSQQSGVLRRLQVYKHCVPLVESGDLHLGKVSEIIGLLMLEARQLPGHALAELANLFVDVIKGGSLSNGKSLELFSTILTALASSKESLAYGKGNPYQLLLCTLSSLPLEPAPKTFGFSGELNGEEFKKQLINTLCSSKWDPQCVIHLANMFRDIPLSGEELQFVVEKVLRMFSKLDLQEIPPLVYQLLLLSAKGSKKTVLEGIISFFNQLDKRQKEEQRVPQSVDLEVATMPLDQLRHVEGTVILHIVSVINLDQDLGEELIKHLKTEQQKDPGRALCPFSVALLLSVAVKHRLQEQIFDFLKTSITRSCKDLQFLQASKFLQDLFPQQYDVSAVILEVVKNSAFGWDHVTQGLVDLGFSLMESYEPKKPFGGKAADTSYGLSKMPAQQACKLGANILLETFKVVHEPIRSDILEQVLNRVLTKAASPVSHFIELLSNIVVSAPLVLQTSSSKVTETFDNLSFLPIDTVQGLLRAVQPLLKVSMSVRDSLILVLQKAIFSRQLDARKAAVAGFLLLLRNFKVLGSLSSSQCSQAIGATQVQADVHACYNSAANEAFCLEILGSLRRCLSQQADVRLMLYEGFYDVLRRNSQLASSIMETLLSQIKQYYLPQPDLLPPLKLEGCIMAQGDQIFLQEPLAHLLCCIQHCLAWYKSTVNLCQRSEDDDEEEDVGFEQNFEEMLESVTRRMIKSELEDFELDKSADFSLSSGVGVKNNIYAIQVMGICEVLIEYNFNIGNFSKNKFEDVLGLFTCYNKLSEILKEKAGKNKSTLGNKTARSFLSMGFVSTLLTALFRDNAQSHEESLAVLRSSTEFLRYAVSVALQKVQQLEETGQTDGPDGQNPEKMFQNLCKITQVLLWRYTSIPTVVEESAKKKGKSISLLCLEGLLRIFNTVQHLYTARIPQFLQALDITDGDAEETDINVTEKAAFQIRQFQRSLVNQLSSAEDEFNTKEMQSLITVLSTLSKLLEPASQQFLQFLTWTVKICKENALEDIACCKGLLSLLFSVHVLYRSPVSLLRELAQDIHACLGDIDQDIEVESRCHFAIVNARTAAPTVCLLVLGQVDKVLEEVDWLIKKLTSLGSDTSEDPSQPSNQTQALEKGIILQLGTLLTVYHELVQTALPAGSCVDTLLRSLSKTYAILTSLIKHYIQACRSTSNTIPGRLEKLVKLSGSHLTPQCYSFITYVQNIHSESLSFVEEKKKKKKEDEAAAVSTVMAKVLRETKPIPNLIFAIEQYEKFLIHLSKKSKVNLMQYMKLSTSRDFRINASVLDCTLQERNTEDAENEPDNDQSNTAEQTDENQEPKKKRRRKK</sequence>
<dbReference type="InterPro" id="IPR029314">
    <property type="entry name" value="FANCI_S4"/>
</dbReference>
<feature type="domain" description="FANCI solenoid 4" evidence="6">
    <location>
        <begin position="1071"/>
        <end position="1323"/>
    </location>
</feature>
<evidence type="ECO:0000259" key="2">
    <source>
        <dbReference type="Pfam" id="PF14674"/>
    </source>
</evidence>
<dbReference type="InterPro" id="IPR026171">
    <property type="entry name" value="FANCI"/>
</dbReference>
<feature type="domain" description="FANCI solenoid 1 cap" evidence="2">
    <location>
        <begin position="1"/>
        <end position="53"/>
    </location>
</feature>
<dbReference type="GO" id="GO:0006281">
    <property type="term" value="P:DNA repair"/>
    <property type="evidence" value="ECO:0007669"/>
    <property type="project" value="InterPro"/>
</dbReference>
<dbReference type="CDD" id="cd11720">
    <property type="entry name" value="FANCI"/>
    <property type="match status" value="1"/>
</dbReference>
<evidence type="ECO:0000259" key="3">
    <source>
        <dbReference type="Pfam" id="PF14675"/>
    </source>
</evidence>
<dbReference type="Proteomes" id="UP000551443">
    <property type="component" value="Unassembled WGS sequence"/>
</dbReference>
<reference evidence="9 10" key="1">
    <citation type="submission" date="2019-09" db="EMBL/GenBank/DDBJ databases">
        <title>Bird 10,000 Genomes (B10K) Project - Family phase.</title>
        <authorList>
            <person name="Zhang G."/>
        </authorList>
    </citation>
    <scope>NUCLEOTIDE SEQUENCE [LARGE SCALE GENOMIC DNA]</scope>
    <source>
        <strain evidence="9">OUT-0059</strain>
        <tissue evidence="9">Muscle</tissue>
    </source>
</reference>
<dbReference type="InterPro" id="IPR029315">
    <property type="entry name" value="FANCI_S2"/>
</dbReference>
<feature type="domain" description="FANCI solenoid 1" evidence="3">
    <location>
        <begin position="64"/>
        <end position="307"/>
    </location>
</feature>
<dbReference type="InterPro" id="IPR029312">
    <property type="entry name" value="FANCI_HD2"/>
</dbReference>
<dbReference type="Pfam" id="PF14675">
    <property type="entry name" value="FANCI_S1"/>
    <property type="match status" value="1"/>
</dbReference>
<dbReference type="EMBL" id="VZUH01001115">
    <property type="protein sequence ID" value="NXU84633.1"/>
    <property type="molecule type" value="Genomic_DNA"/>
</dbReference>
<dbReference type="PANTHER" id="PTHR21818:SF0">
    <property type="entry name" value="FANCONI ANEMIA GROUP I PROTEIN"/>
    <property type="match status" value="1"/>
</dbReference>
<dbReference type="Pfam" id="PF14679">
    <property type="entry name" value="FANCI_HD1"/>
    <property type="match status" value="1"/>
</dbReference>
<proteinExistence type="predicted"/>
<dbReference type="InterPro" id="IPR029313">
    <property type="entry name" value="FANCI_S3"/>
</dbReference>
<organism evidence="9 10">
    <name type="scientific">Xiphorhynchus elegans</name>
    <name type="common">elegant woodcreeper</name>
    <dbReference type="NCBI Taxonomy" id="269412"/>
    <lineage>
        <taxon>Eukaryota</taxon>
        <taxon>Metazoa</taxon>
        <taxon>Chordata</taxon>
        <taxon>Craniata</taxon>
        <taxon>Vertebrata</taxon>
        <taxon>Euteleostomi</taxon>
        <taxon>Archelosauria</taxon>
        <taxon>Archosauria</taxon>
        <taxon>Dinosauria</taxon>
        <taxon>Saurischia</taxon>
        <taxon>Theropoda</taxon>
        <taxon>Coelurosauria</taxon>
        <taxon>Aves</taxon>
        <taxon>Neognathae</taxon>
        <taxon>Neoaves</taxon>
        <taxon>Telluraves</taxon>
        <taxon>Australaves</taxon>
        <taxon>Passeriformes</taxon>
        <taxon>Dendrocolaptidae</taxon>
        <taxon>Xiphorhynchus</taxon>
    </lineage>
</organism>
<evidence type="ECO:0000313" key="9">
    <source>
        <dbReference type="EMBL" id="NXU84633.1"/>
    </source>
</evidence>
<protein>
    <submittedName>
        <fullName evidence="9">FANCI protein</fullName>
    </submittedName>
</protein>
<feature type="domain" description="FANCI solenoid 2" evidence="4">
    <location>
        <begin position="406"/>
        <end position="570"/>
    </location>
</feature>
<evidence type="ECO:0000256" key="1">
    <source>
        <dbReference type="SAM" id="MobiDB-lite"/>
    </source>
</evidence>
<comment type="caution">
    <text evidence="9">The sequence shown here is derived from an EMBL/GenBank/DDBJ whole genome shotgun (WGS) entry which is preliminary data.</text>
</comment>
<dbReference type="GO" id="GO:0070182">
    <property type="term" value="F:DNA polymerase binding"/>
    <property type="evidence" value="ECO:0007669"/>
    <property type="project" value="TreeGrafter"/>
</dbReference>
<dbReference type="InterPro" id="IPR029310">
    <property type="entry name" value="FANCI_HD1"/>
</dbReference>
<gene>
    <name evidence="9" type="primary">Fanci</name>
    <name evidence="9" type="ORF">XIPELE_R03801</name>
</gene>
<evidence type="ECO:0000259" key="4">
    <source>
        <dbReference type="Pfam" id="PF14676"/>
    </source>
</evidence>
<dbReference type="Pfam" id="PF14674">
    <property type="entry name" value="FANCI_S1-cap"/>
    <property type="match status" value="1"/>
</dbReference>
<feature type="region of interest" description="Disordered" evidence="1">
    <location>
        <begin position="1330"/>
        <end position="1365"/>
    </location>
</feature>
<evidence type="ECO:0000259" key="6">
    <source>
        <dbReference type="Pfam" id="PF14678"/>
    </source>
</evidence>
<feature type="non-terminal residue" evidence="9">
    <location>
        <position position="1365"/>
    </location>
</feature>
<dbReference type="Pfam" id="PF14680">
    <property type="entry name" value="FANCI_HD2"/>
    <property type="match status" value="1"/>
</dbReference>
<dbReference type="InterPro" id="IPR029308">
    <property type="entry name" value="FANCI_S1"/>
</dbReference>
<feature type="domain" description="FANCI helical" evidence="7">
    <location>
        <begin position="312"/>
        <end position="398"/>
    </location>
</feature>
<dbReference type="Pfam" id="PF14677">
    <property type="entry name" value="FANCI_S3"/>
    <property type="match status" value="1"/>
</dbReference>
<dbReference type="InterPro" id="IPR029305">
    <property type="entry name" value="FANCI_S1-cap"/>
</dbReference>
<evidence type="ECO:0000313" key="10">
    <source>
        <dbReference type="Proteomes" id="UP000551443"/>
    </source>
</evidence>
<name>A0A7L3P062_9DEND</name>
<evidence type="ECO:0000259" key="7">
    <source>
        <dbReference type="Pfam" id="PF14679"/>
    </source>
</evidence>
<feature type="domain" description="FANCI solenoid 3" evidence="5">
    <location>
        <begin position="834"/>
        <end position="1058"/>
    </location>
</feature>
<evidence type="ECO:0000259" key="8">
    <source>
        <dbReference type="Pfam" id="PF14680"/>
    </source>
</evidence>
<evidence type="ECO:0000259" key="5">
    <source>
        <dbReference type="Pfam" id="PF14677"/>
    </source>
</evidence>
<dbReference type="Pfam" id="PF14676">
    <property type="entry name" value="FANCI_S2"/>
    <property type="match status" value="1"/>
</dbReference>
<feature type="domain" description="FANCI helical" evidence="8">
    <location>
        <begin position="584"/>
        <end position="816"/>
    </location>
</feature>
<accession>A0A7L3P062</accession>
<dbReference type="PANTHER" id="PTHR21818">
    <property type="entry name" value="BC025462 PROTEIN"/>
    <property type="match status" value="1"/>
</dbReference>